<evidence type="ECO:0000313" key="2">
    <source>
        <dbReference type="EMBL" id="CAI9932162.1"/>
    </source>
</evidence>
<reference evidence="4 7" key="2">
    <citation type="submission" date="2024-07" db="EMBL/GenBank/DDBJ databases">
        <authorList>
            <person name="Akdeniz Z."/>
        </authorList>
    </citation>
    <scope>NUCLEOTIDE SEQUENCE [LARGE SCALE GENOMIC DNA]</scope>
</reference>
<dbReference type="AlphaFoldDB" id="A0AA86P9W0"/>
<accession>A0AA86P9W0</accession>
<evidence type="ECO:0000256" key="1">
    <source>
        <dbReference type="SAM" id="Coils"/>
    </source>
</evidence>
<evidence type="ECO:0000313" key="3">
    <source>
        <dbReference type="EMBL" id="CAI9971124.1"/>
    </source>
</evidence>
<keyword evidence="1" id="KW-0175">Coiled coil</keyword>
<evidence type="ECO:0000313" key="7">
    <source>
        <dbReference type="Proteomes" id="UP001642409"/>
    </source>
</evidence>
<gene>
    <name evidence="2" type="ORF">HINF_LOCUS19807</name>
    <name evidence="3" type="ORF">HINF_LOCUS58769</name>
    <name evidence="4" type="ORF">HINF_LOCUS61351</name>
    <name evidence="5" type="ORF">HINF_LOCUS65616</name>
    <name evidence="6" type="ORF">HINF_LOCUS68978</name>
</gene>
<protein>
    <submittedName>
        <fullName evidence="2">Homeobox-like domain superfamily</fullName>
    </submittedName>
    <submittedName>
        <fullName evidence="4">Homeobox-like_domain superfamily</fullName>
    </submittedName>
</protein>
<dbReference type="Proteomes" id="UP001642409">
    <property type="component" value="Unassembled WGS sequence"/>
</dbReference>
<evidence type="ECO:0000313" key="4">
    <source>
        <dbReference type="EMBL" id="CAL6082659.1"/>
    </source>
</evidence>
<keyword evidence="7" id="KW-1185">Reference proteome</keyword>
<dbReference type="EMBL" id="CATOUU010001089">
    <property type="protein sequence ID" value="CAI9971124.1"/>
    <property type="molecule type" value="Genomic_DNA"/>
</dbReference>
<dbReference type="EMBL" id="CAXDID020000496">
    <property type="protein sequence ID" value="CAL6097428.1"/>
    <property type="molecule type" value="Genomic_DNA"/>
</dbReference>
<keyword evidence="2" id="KW-0371">Homeobox</keyword>
<dbReference type="GO" id="GO:0003677">
    <property type="term" value="F:DNA binding"/>
    <property type="evidence" value="ECO:0007669"/>
    <property type="project" value="UniProtKB-KW"/>
</dbReference>
<name>A0AA86P9W0_9EUKA</name>
<comment type="caution">
    <text evidence="2">The sequence shown here is derived from an EMBL/GenBank/DDBJ whole genome shotgun (WGS) entry which is preliminary data.</text>
</comment>
<keyword evidence="2" id="KW-0238">DNA-binding</keyword>
<proteinExistence type="predicted"/>
<sequence length="138" mass="16293">MLMMKQNIEMLVEIKKLNAEINKIQNNLYKSLEETTTPQKQSTESEQWSVSELKLLYQQLQFQKWDNYGQISSYIQTKSQNSVQKRIAALVSLIRSVREYSLQSNFEIMTDQKIRESLKVFDIPNELINVILQKFALK</sequence>
<dbReference type="SUPFAM" id="SSF46689">
    <property type="entry name" value="Homeodomain-like"/>
    <property type="match status" value="1"/>
</dbReference>
<dbReference type="Gene3D" id="1.20.58.1880">
    <property type="match status" value="1"/>
</dbReference>
<dbReference type="InterPro" id="IPR009057">
    <property type="entry name" value="Homeodomain-like_sf"/>
</dbReference>
<feature type="coiled-coil region" evidence="1">
    <location>
        <begin position="7"/>
        <end position="34"/>
    </location>
</feature>
<reference evidence="2" key="1">
    <citation type="submission" date="2023-06" db="EMBL/GenBank/DDBJ databases">
        <authorList>
            <person name="Kurt Z."/>
        </authorList>
    </citation>
    <scope>NUCLEOTIDE SEQUENCE</scope>
</reference>
<dbReference type="EMBL" id="CATOUU010000510">
    <property type="protein sequence ID" value="CAI9932162.1"/>
    <property type="molecule type" value="Genomic_DNA"/>
</dbReference>
<dbReference type="EMBL" id="CAXDID020000366">
    <property type="protein sequence ID" value="CAL6082659.1"/>
    <property type="molecule type" value="Genomic_DNA"/>
</dbReference>
<organism evidence="2">
    <name type="scientific">Hexamita inflata</name>
    <dbReference type="NCBI Taxonomy" id="28002"/>
    <lineage>
        <taxon>Eukaryota</taxon>
        <taxon>Metamonada</taxon>
        <taxon>Diplomonadida</taxon>
        <taxon>Hexamitidae</taxon>
        <taxon>Hexamitinae</taxon>
        <taxon>Hexamita</taxon>
    </lineage>
</organism>
<evidence type="ECO:0000313" key="6">
    <source>
        <dbReference type="EMBL" id="CAL6097428.1"/>
    </source>
</evidence>
<evidence type="ECO:0000313" key="5">
    <source>
        <dbReference type="EMBL" id="CAL6091083.1"/>
    </source>
</evidence>
<dbReference type="EMBL" id="CAXDID020000433">
    <property type="protein sequence ID" value="CAL6091083.1"/>
    <property type="molecule type" value="Genomic_DNA"/>
</dbReference>